<accession>A0ACC2WUQ3</accession>
<gene>
    <name evidence="1" type="ORF">QFC24_007046</name>
</gene>
<dbReference type="EMBL" id="JASBWV010000047">
    <property type="protein sequence ID" value="KAJ9115173.1"/>
    <property type="molecule type" value="Genomic_DNA"/>
</dbReference>
<protein>
    <submittedName>
        <fullName evidence="1">Uncharacterized protein</fullName>
    </submittedName>
</protein>
<sequence>MPGQTEQCFLQESCHPYLKTLSGGPKAVASGHIFESSGVDTAYVLMNLFPLSDDRIAVNVTFDFDKSALQAAYKHPDVQERLGRNRWNPVIFKDTDDENPYKLMAIMEMLIGLPTELIFKEHLANVASMSDWLGTRVKPSNPEDHRSVQAPLFALNIDGGLRPLSWTDDHGQSAYLVKDCRATSDKITVRSDDIDDLEGLNVQWSAQKLYDNSTWFVRMDPQQDLFALANSASAIVKISDSGLKQVVRDYWAE</sequence>
<evidence type="ECO:0000313" key="2">
    <source>
        <dbReference type="Proteomes" id="UP001234202"/>
    </source>
</evidence>
<dbReference type="Proteomes" id="UP001234202">
    <property type="component" value="Unassembled WGS sequence"/>
</dbReference>
<reference evidence="1" key="1">
    <citation type="submission" date="2023-04" db="EMBL/GenBank/DDBJ databases">
        <title>Draft Genome sequencing of Naganishia species isolated from polar environments using Oxford Nanopore Technology.</title>
        <authorList>
            <person name="Leo P."/>
            <person name="Venkateswaran K."/>
        </authorList>
    </citation>
    <scope>NUCLEOTIDE SEQUENCE</scope>
    <source>
        <strain evidence="1">DBVPG 5303</strain>
    </source>
</reference>
<keyword evidence="2" id="KW-1185">Reference proteome</keyword>
<proteinExistence type="predicted"/>
<comment type="caution">
    <text evidence="1">The sequence shown here is derived from an EMBL/GenBank/DDBJ whole genome shotgun (WGS) entry which is preliminary data.</text>
</comment>
<evidence type="ECO:0000313" key="1">
    <source>
        <dbReference type="EMBL" id="KAJ9115173.1"/>
    </source>
</evidence>
<name>A0ACC2WUQ3_9TREE</name>
<organism evidence="1 2">
    <name type="scientific">Naganishia onofrii</name>
    <dbReference type="NCBI Taxonomy" id="1851511"/>
    <lineage>
        <taxon>Eukaryota</taxon>
        <taxon>Fungi</taxon>
        <taxon>Dikarya</taxon>
        <taxon>Basidiomycota</taxon>
        <taxon>Agaricomycotina</taxon>
        <taxon>Tremellomycetes</taxon>
        <taxon>Filobasidiales</taxon>
        <taxon>Filobasidiaceae</taxon>
        <taxon>Naganishia</taxon>
    </lineage>
</organism>